<keyword evidence="2" id="KW-1003">Cell membrane</keyword>
<proteinExistence type="predicted"/>
<evidence type="ECO:0000256" key="6">
    <source>
        <dbReference type="SAM" id="Phobius"/>
    </source>
</evidence>
<feature type="transmembrane region" description="Helical" evidence="6">
    <location>
        <begin position="476"/>
        <end position="493"/>
    </location>
</feature>
<organism evidence="9 10">
    <name type="scientific">Dictyobacter alpinus</name>
    <dbReference type="NCBI Taxonomy" id="2014873"/>
    <lineage>
        <taxon>Bacteria</taxon>
        <taxon>Bacillati</taxon>
        <taxon>Chloroflexota</taxon>
        <taxon>Ktedonobacteria</taxon>
        <taxon>Ktedonobacterales</taxon>
        <taxon>Dictyobacteraceae</taxon>
        <taxon>Dictyobacter</taxon>
    </lineage>
</organism>
<evidence type="ECO:0000256" key="5">
    <source>
        <dbReference type="ARBA" id="ARBA00023136"/>
    </source>
</evidence>
<dbReference type="GO" id="GO:0005886">
    <property type="term" value="C:plasma membrane"/>
    <property type="evidence" value="ECO:0007669"/>
    <property type="project" value="UniProtKB-SubCell"/>
</dbReference>
<keyword evidence="3 6" id="KW-0812">Transmembrane</keyword>
<evidence type="ECO:0000313" key="9">
    <source>
        <dbReference type="EMBL" id="GCE25545.1"/>
    </source>
</evidence>
<accession>A0A402B2G5</accession>
<sequence length="918" mass="98400">MKASMYFNYTSRSLIRGGQRTLLAIFCVAVGVMAIVALQLVGLMINNAFNGNVRDANGGDIAIRSQQPFSQDDLKHFDALKKDGSITDYVPVITTQGSTGAQASKRQTFSIRVVDPTHYPADTVTPPTFTSPNRGNLMDLVKNNGVVVTQAFIDQYKKKLGDPFDITIGSGISRNGSLTGQGGRVIHGKIAGIATETGVLAQSGSVVLLSINDYKAAAPKQAITYDTVDVTAESAKVDSAAKKIQQQFPIATTQTADDVLKQQQRVIDNIQKFLEIAGLLALLIGGVGIVNTMQVLLSRRRTEIAMLKTTGYRRFDLYLLFGLEAGLLGLLGGVLGALAATGISYLVRNLVEQNFGLNVPFVFSWFTFFGGIVIGVATALIFGLLPIVQAANIRPLNVIRELPEGRRAGSIILTGLLLIVLSILFCVLSIVILNGDIRLGAISVYGIFIFLGLLSLFLSLLVLLVSRLPVPERFSFWHLLLVVVVAAVAYGLYRVAAPYGLIFLGFALLGLLVMFVPRSMKATAKMALRNLGRQRTRTTTTMLALFVGIFTIGLILALGQNLRTQVNDVISHTLNYNVYVITSNDDSQKLHDLLPRVPGLGAYQQRDLASTVPVAIKGQPLQTYVSGNNATQVRRQINSSLNGVEGYDVGNNQLPSLNLVEIKAGRNLTSGDAGTNNVLVLSSLAEVQGIKLKVGDKITLLGVDQVSRKTITVVGFYDAKTLGSNLEPILSTTDTVKALSPSGLSQTAFYMKVDPIKLNSAVDLIGQTVPKAFLLNLASLTDFINQLLNDILLTLTTIASLTLLAGLIIIANAVALAMLERRRELGILKSVGYTSGTILSEVMLENGLVGGLGALVAISLASLVTWILGKQVFSADFAVDTPIVLGLVLGSVVLSMVIAVFVAWGAVRVRPLEVLRYE</sequence>
<feature type="transmembrane region" description="Helical" evidence="6">
    <location>
        <begin position="499"/>
        <end position="517"/>
    </location>
</feature>
<dbReference type="PANTHER" id="PTHR30287:SF2">
    <property type="entry name" value="BLL1001 PROTEIN"/>
    <property type="match status" value="1"/>
</dbReference>
<feature type="transmembrane region" description="Helical" evidence="6">
    <location>
        <begin position="363"/>
        <end position="388"/>
    </location>
</feature>
<feature type="transmembrane region" description="Helical" evidence="6">
    <location>
        <begin position="317"/>
        <end position="343"/>
    </location>
</feature>
<keyword evidence="10" id="KW-1185">Reference proteome</keyword>
<dbReference type="RefSeq" id="WP_126626118.1">
    <property type="nucleotide sequence ID" value="NZ_BIFT01000001.1"/>
</dbReference>
<dbReference type="InterPro" id="IPR003838">
    <property type="entry name" value="ABC3_permease_C"/>
</dbReference>
<protein>
    <recommendedName>
        <fullName evidence="11">Glycosyl transferase family 1</fullName>
    </recommendedName>
</protein>
<dbReference type="AlphaFoldDB" id="A0A402B2G5"/>
<feature type="transmembrane region" description="Helical" evidence="6">
    <location>
        <begin position="848"/>
        <end position="868"/>
    </location>
</feature>
<feature type="transmembrane region" description="Helical" evidence="6">
    <location>
        <begin position="538"/>
        <end position="559"/>
    </location>
</feature>
<evidence type="ECO:0000313" key="10">
    <source>
        <dbReference type="Proteomes" id="UP000287171"/>
    </source>
</evidence>
<dbReference type="Pfam" id="PF02687">
    <property type="entry name" value="FtsX"/>
    <property type="match status" value="2"/>
</dbReference>
<evidence type="ECO:0000256" key="3">
    <source>
        <dbReference type="ARBA" id="ARBA00022692"/>
    </source>
</evidence>
<dbReference type="Proteomes" id="UP000287171">
    <property type="component" value="Unassembled WGS sequence"/>
</dbReference>
<feature type="domain" description="ABC3 transporter permease C-terminal" evidence="7">
    <location>
        <begin position="798"/>
        <end position="907"/>
    </location>
</feature>
<reference evidence="10" key="1">
    <citation type="submission" date="2018-12" db="EMBL/GenBank/DDBJ databases">
        <title>Tengunoibacter tsumagoiensis gen. nov., sp. nov., Dictyobacter kobayashii sp. nov., D. alpinus sp. nov., and D. joshuensis sp. nov. and description of Dictyobacteraceae fam. nov. within the order Ktedonobacterales isolated from Tengu-no-mugimeshi.</title>
        <authorList>
            <person name="Wang C.M."/>
            <person name="Zheng Y."/>
            <person name="Sakai Y."/>
            <person name="Toyoda A."/>
            <person name="Minakuchi Y."/>
            <person name="Abe K."/>
            <person name="Yokota A."/>
            <person name="Yabe S."/>
        </authorList>
    </citation>
    <scope>NUCLEOTIDE SEQUENCE [LARGE SCALE GENOMIC DNA]</scope>
    <source>
        <strain evidence="10">Uno16</strain>
    </source>
</reference>
<keyword evidence="5 6" id="KW-0472">Membrane</keyword>
<evidence type="ECO:0000256" key="4">
    <source>
        <dbReference type="ARBA" id="ARBA00022989"/>
    </source>
</evidence>
<dbReference type="InterPro" id="IPR038766">
    <property type="entry name" value="Membrane_comp_ABC_pdt"/>
</dbReference>
<evidence type="ECO:0000256" key="2">
    <source>
        <dbReference type="ARBA" id="ARBA00022475"/>
    </source>
</evidence>
<feature type="transmembrane region" description="Helical" evidence="6">
    <location>
        <begin position="409"/>
        <end position="433"/>
    </location>
</feature>
<feature type="transmembrane region" description="Helical" evidence="6">
    <location>
        <begin position="439"/>
        <end position="464"/>
    </location>
</feature>
<dbReference type="Pfam" id="PF12704">
    <property type="entry name" value="MacB_PCD"/>
    <property type="match status" value="2"/>
</dbReference>
<dbReference type="OrthoDB" id="135892at2"/>
<dbReference type="EMBL" id="BIFT01000001">
    <property type="protein sequence ID" value="GCE25545.1"/>
    <property type="molecule type" value="Genomic_DNA"/>
</dbReference>
<feature type="transmembrane region" description="Helical" evidence="6">
    <location>
        <begin position="21"/>
        <end position="45"/>
    </location>
</feature>
<dbReference type="InterPro" id="IPR025857">
    <property type="entry name" value="MacB_PCD"/>
</dbReference>
<comment type="subcellular location">
    <subcellularLocation>
        <location evidence="1">Cell membrane</location>
        <topology evidence="1">Multi-pass membrane protein</topology>
    </subcellularLocation>
</comment>
<feature type="domain" description="MacB-like periplasmic core" evidence="8">
    <location>
        <begin position="21"/>
        <end position="246"/>
    </location>
</feature>
<dbReference type="PANTHER" id="PTHR30287">
    <property type="entry name" value="MEMBRANE COMPONENT OF PREDICTED ABC SUPERFAMILY METABOLITE UPTAKE TRANSPORTER"/>
    <property type="match status" value="1"/>
</dbReference>
<evidence type="ECO:0000259" key="7">
    <source>
        <dbReference type="Pfam" id="PF02687"/>
    </source>
</evidence>
<evidence type="ECO:0000256" key="1">
    <source>
        <dbReference type="ARBA" id="ARBA00004651"/>
    </source>
</evidence>
<feature type="domain" description="ABC3 transporter permease C-terminal" evidence="7">
    <location>
        <begin position="276"/>
        <end position="394"/>
    </location>
</feature>
<feature type="domain" description="MacB-like periplasmic core" evidence="8">
    <location>
        <begin position="538"/>
        <end position="725"/>
    </location>
</feature>
<keyword evidence="4 6" id="KW-1133">Transmembrane helix</keyword>
<evidence type="ECO:0000259" key="8">
    <source>
        <dbReference type="Pfam" id="PF12704"/>
    </source>
</evidence>
<feature type="transmembrane region" description="Helical" evidence="6">
    <location>
        <begin position="273"/>
        <end position="297"/>
    </location>
</feature>
<gene>
    <name evidence="9" type="ORF">KDA_10290</name>
</gene>
<evidence type="ECO:0008006" key="11">
    <source>
        <dbReference type="Google" id="ProtNLM"/>
    </source>
</evidence>
<feature type="transmembrane region" description="Helical" evidence="6">
    <location>
        <begin position="791"/>
        <end position="819"/>
    </location>
</feature>
<feature type="transmembrane region" description="Helical" evidence="6">
    <location>
        <begin position="883"/>
        <end position="907"/>
    </location>
</feature>
<comment type="caution">
    <text evidence="9">The sequence shown here is derived from an EMBL/GenBank/DDBJ whole genome shotgun (WGS) entry which is preliminary data.</text>
</comment>
<name>A0A402B2G5_9CHLR</name>